<dbReference type="SUPFAM" id="SSF55068">
    <property type="entry name" value="Peptide methionine sulfoxide reductase"/>
    <property type="match status" value="1"/>
</dbReference>
<dbReference type="InterPro" id="IPR036509">
    <property type="entry name" value="Met_Sox_Rdtase_MsrA_sf"/>
</dbReference>
<comment type="catalytic activity">
    <reaction evidence="3 5">
        <text>L-methionyl-[protein] + [thioredoxin]-disulfide + H2O = L-methionyl-(S)-S-oxide-[protein] + [thioredoxin]-dithiol</text>
        <dbReference type="Rhea" id="RHEA:14217"/>
        <dbReference type="Rhea" id="RHEA-COMP:10698"/>
        <dbReference type="Rhea" id="RHEA-COMP:10700"/>
        <dbReference type="Rhea" id="RHEA-COMP:12313"/>
        <dbReference type="Rhea" id="RHEA-COMP:12315"/>
        <dbReference type="ChEBI" id="CHEBI:15377"/>
        <dbReference type="ChEBI" id="CHEBI:16044"/>
        <dbReference type="ChEBI" id="CHEBI:29950"/>
        <dbReference type="ChEBI" id="CHEBI:44120"/>
        <dbReference type="ChEBI" id="CHEBI:50058"/>
        <dbReference type="EC" id="1.8.4.11"/>
    </reaction>
</comment>
<evidence type="ECO:0000256" key="2">
    <source>
        <dbReference type="ARBA" id="ARBA00023002"/>
    </source>
</evidence>
<dbReference type="EC" id="1.8.4.11" evidence="5"/>
<dbReference type="GO" id="GO:0033744">
    <property type="term" value="F:L-methionine:thioredoxin-disulfide S-oxidoreductase activity"/>
    <property type="evidence" value="ECO:0007669"/>
    <property type="project" value="RHEA"/>
</dbReference>
<dbReference type="Pfam" id="PF01625">
    <property type="entry name" value="PMSR"/>
    <property type="match status" value="1"/>
</dbReference>
<sequence length="157" mass="17678">MATAVFAAGCFWGVEAWFERINGVEQTRVGYSGGNVESPSYELVKTGKTGHAESVKVDFDPEKISYEALIDAFFECHNPTTRNRQGEDIGSQYRSIIFYTNERQLQAAQQKLIEWNQKGVFKTEIVTEIEAAGPFYDAEEYHQKYLQKNGTASCGIV</sequence>
<keyword evidence="8" id="KW-1185">Reference proteome</keyword>
<evidence type="ECO:0000256" key="3">
    <source>
        <dbReference type="ARBA" id="ARBA00047806"/>
    </source>
</evidence>
<dbReference type="AlphaFoldDB" id="A0A1H3Z5Q2"/>
<gene>
    <name evidence="5" type="primary">msrA</name>
    <name evidence="7" type="ORF">SAMN05421743_103135</name>
</gene>
<dbReference type="PANTHER" id="PTHR43774:SF1">
    <property type="entry name" value="PEPTIDE METHIONINE SULFOXIDE REDUCTASE MSRA 2"/>
    <property type="match status" value="1"/>
</dbReference>
<dbReference type="HAMAP" id="MF_01401">
    <property type="entry name" value="MsrA"/>
    <property type="match status" value="1"/>
</dbReference>
<feature type="active site" evidence="5">
    <location>
        <position position="10"/>
    </location>
</feature>
<evidence type="ECO:0000256" key="4">
    <source>
        <dbReference type="ARBA" id="ARBA00048782"/>
    </source>
</evidence>
<organism evidence="7 8">
    <name type="scientific">Thalassobacillus cyri</name>
    <dbReference type="NCBI Taxonomy" id="571932"/>
    <lineage>
        <taxon>Bacteria</taxon>
        <taxon>Bacillati</taxon>
        <taxon>Bacillota</taxon>
        <taxon>Bacilli</taxon>
        <taxon>Bacillales</taxon>
        <taxon>Bacillaceae</taxon>
        <taxon>Thalassobacillus</taxon>
    </lineage>
</organism>
<evidence type="ECO:0000259" key="6">
    <source>
        <dbReference type="Pfam" id="PF01625"/>
    </source>
</evidence>
<dbReference type="OrthoDB" id="4174719at2"/>
<accession>A0A1H3Z5Q2</accession>
<dbReference type="Gene3D" id="3.30.1060.10">
    <property type="entry name" value="Peptide methionine sulphoxide reductase MsrA"/>
    <property type="match status" value="1"/>
</dbReference>
<evidence type="ECO:0000313" key="8">
    <source>
        <dbReference type="Proteomes" id="UP000198584"/>
    </source>
</evidence>
<proteinExistence type="inferred from homology"/>
<comment type="similarity">
    <text evidence="1 5">Belongs to the MsrA Met sulfoxide reductase family.</text>
</comment>
<reference evidence="7 8" key="1">
    <citation type="submission" date="2016-10" db="EMBL/GenBank/DDBJ databases">
        <authorList>
            <person name="de Groot N.N."/>
        </authorList>
    </citation>
    <scope>NUCLEOTIDE SEQUENCE [LARGE SCALE GENOMIC DNA]</scope>
    <source>
        <strain evidence="7 8">CCM7597</strain>
    </source>
</reference>
<name>A0A1H3Z5Q2_9BACI</name>
<evidence type="ECO:0000256" key="5">
    <source>
        <dbReference type="HAMAP-Rule" id="MF_01401"/>
    </source>
</evidence>
<dbReference type="InterPro" id="IPR002569">
    <property type="entry name" value="Met_Sox_Rdtase_MsrA_dom"/>
</dbReference>
<keyword evidence="2 5" id="KW-0560">Oxidoreductase</keyword>
<dbReference type="GO" id="GO:0008113">
    <property type="term" value="F:peptide-methionine (S)-S-oxide reductase activity"/>
    <property type="evidence" value="ECO:0007669"/>
    <property type="project" value="UniProtKB-UniRule"/>
</dbReference>
<comment type="function">
    <text evidence="5">Has an important function as a repair enzyme for proteins that have been inactivated by oxidation. Catalyzes the reversible oxidation-reduction of methionine sulfoxide in proteins to methionine.</text>
</comment>
<dbReference type="Proteomes" id="UP000198584">
    <property type="component" value="Unassembled WGS sequence"/>
</dbReference>
<comment type="catalytic activity">
    <reaction evidence="4 5">
        <text>[thioredoxin]-disulfide + L-methionine + H2O = L-methionine (S)-S-oxide + [thioredoxin]-dithiol</text>
        <dbReference type="Rhea" id="RHEA:19993"/>
        <dbReference type="Rhea" id="RHEA-COMP:10698"/>
        <dbReference type="Rhea" id="RHEA-COMP:10700"/>
        <dbReference type="ChEBI" id="CHEBI:15377"/>
        <dbReference type="ChEBI" id="CHEBI:29950"/>
        <dbReference type="ChEBI" id="CHEBI:50058"/>
        <dbReference type="ChEBI" id="CHEBI:57844"/>
        <dbReference type="ChEBI" id="CHEBI:58772"/>
        <dbReference type="EC" id="1.8.4.11"/>
    </reaction>
</comment>
<evidence type="ECO:0000256" key="1">
    <source>
        <dbReference type="ARBA" id="ARBA00005591"/>
    </source>
</evidence>
<dbReference type="PANTHER" id="PTHR43774">
    <property type="entry name" value="PEPTIDE METHIONINE SULFOXIDE REDUCTASE"/>
    <property type="match status" value="1"/>
</dbReference>
<dbReference type="NCBIfam" id="TIGR00401">
    <property type="entry name" value="msrA"/>
    <property type="match status" value="1"/>
</dbReference>
<feature type="domain" description="Peptide methionine sulphoxide reductase MsrA" evidence="6">
    <location>
        <begin position="3"/>
        <end position="154"/>
    </location>
</feature>
<evidence type="ECO:0000313" key="7">
    <source>
        <dbReference type="EMBL" id="SEA19016.1"/>
    </source>
</evidence>
<dbReference type="STRING" id="571932.SAMN05421743_103135"/>
<dbReference type="RefSeq" id="WP_093042987.1">
    <property type="nucleotide sequence ID" value="NZ_FNQR01000003.1"/>
</dbReference>
<protein>
    <recommendedName>
        <fullName evidence="5">Peptide methionine sulfoxide reductase MsrA</fullName>
        <shortName evidence="5">Protein-methionine-S-oxide reductase</shortName>
        <ecNumber evidence="5">1.8.4.11</ecNumber>
    </recommendedName>
    <alternativeName>
        <fullName evidence="5">Peptide-methionine (S)-S-oxide reductase</fullName>
        <shortName evidence="5">Peptide Met(O) reductase</shortName>
    </alternativeName>
</protein>
<dbReference type="EMBL" id="FNQR01000003">
    <property type="protein sequence ID" value="SEA19016.1"/>
    <property type="molecule type" value="Genomic_DNA"/>
</dbReference>